<dbReference type="RefSeq" id="WP_202828395.1">
    <property type="nucleotide sequence ID" value="NZ_JAEUXJ010000017.1"/>
</dbReference>
<dbReference type="PANTHER" id="PTHR35564:SF4">
    <property type="entry name" value="CYTOPLASMIC PROTEIN"/>
    <property type="match status" value="1"/>
</dbReference>
<comment type="caution">
    <text evidence="2">The sequence shown here is derived from an EMBL/GenBank/DDBJ whole genome shotgun (WGS) entry which is preliminary data.</text>
</comment>
<accession>A0ABS1VAG9</accession>
<name>A0ABS1VAG9_9PROT</name>
<dbReference type="Pfam" id="PF06996">
    <property type="entry name" value="T6SS_TssG"/>
    <property type="match status" value="1"/>
</dbReference>
<protein>
    <submittedName>
        <fullName evidence="2">Type VI secretion system baseplate subunit TssG</fullName>
    </submittedName>
</protein>
<feature type="region of interest" description="Disordered" evidence="1">
    <location>
        <begin position="1"/>
        <end position="25"/>
    </location>
</feature>
<sequence>MAEPYRQPASRLTPNGAAGPSVQRENHELAPLLAEPERFGLFAALRLIEAAHPDRPRLGEARRACDEPVRLGQPPHLHFPPAAIAGFEAARGGRPARLRTYAFGLFGPQGPLPLHLSREALARVRHRSDPALAEFCDVLHHRLLSLYWRAYAGARPAVEQDRPGAGRFRHRLGAVAGLAGPGFADRSALPDGFSLHAAGLLALQSRPAEALTRLVSLYFSVPAGVREFVGAWLDIPPGARTYLGGLGSATPRLGRDTVVGTRVHLREHRFRLILGPLSLPDFLRFLPDGEAWEPLRAITRRVPGPEFDWDLQLVLRREEVPATVLSAGTGGVRLGWTSWIATRRRERDADDVVLLGSG</sequence>
<dbReference type="NCBIfam" id="TIGR03347">
    <property type="entry name" value="VI_chp_1"/>
    <property type="match status" value="1"/>
</dbReference>
<reference evidence="2 3" key="1">
    <citation type="submission" date="2021-01" db="EMBL/GenBank/DDBJ databases">
        <title>Belnapia mucosa sp. nov. and Belnapia arida sp. nov., isolated from the Tabernas Desert (Almeria, Spain).</title>
        <authorList>
            <person name="Molina-Menor E."/>
            <person name="Vidal-Verdu A."/>
            <person name="Calonge A."/>
            <person name="Satari L."/>
            <person name="Pereto Magraner J."/>
            <person name="Porcar Miralles M."/>
        </authorList>
    </citation>
    <scope>NUCLEOTIDE SEQUENCE [LARGE SCALE GENOMIC DNA]</scope>
    <source>
        <strain evidence="2 3">T6</strain>
    </source>
</reference>
<evidence type="ECO:0000313" key="3">
    <source>
        <dbReference type="Proteomes" id="UP000606490"/>
    </source>
</evidence>
<dbReference type="PANTHER" id="PTHR35564">
    <property type="match status" value="1"/>
</dbReference>
<dbReference type="EMBL" id="JAEUXJ010000017">
    <property type="protein sequence ID" value="MBL6458653.1"/>
    <property type="molecule type" value="Genomic_DNA"/>
</dbReference>
<proteinExistence type="predicted"/>
<dbReference type="Proteomes" id="UP000606490">
    <property type="component" value="Unassembled WGS sequence"/>
</dbReference>
<evidence type="ECO:0000256" key="1">
    <source>
        <dbReference type="SAM" id="MobiDB-lite"/>
    </source>
</evidence>
<dbReference type="InterPro" id="IPR010732">
    <property type="entry name" value="T6SS_TssG-like"/>
</dbReference>
<gene>
    <name evidence="2" type="primary">tssG</name>
    <name evidence="2" type="ORF">JMJ55_25265</name>
</gene>
<keyword evidence="3" id="KW-1185">Reference proteome</keyword>
<evidence type="ECO:0000313" key="2">
    <source>
        <dbReference type="EMBL" id="MBL6458653.1"/>
    </source>
</evidence>
<organism evidence="2 3">
    <name type="scientific">Belnapia mucosa</name>
    <dbReference type="NCBI Taxonomy" id="2804532"/>
    <lineage>
        <taxon>Bacteria</taxon>
        <taxon>Pseudomonadati</taxon>
        <taxon>Pseudomonadota</taxon>
        <taxon>Alphaproteobacteria</taxon>
        <taxon>Acetobacterales</taxon>
        <taxon>Roseomonadaceae</taxon>
        <taxon>Belnapia</taxon>
    </lineage>
</organism>